<organism evidence="2 3">
    <name type="scientific">Litorilituus lipolyticus</name>
    <dbReference type="NCBI Taxonomy" id="2491017"/>
    <lineage>
        <taxon>Bacteria</taxon>
        <taxon>Pseudomonadati</taxon>
        <taxon>Pseudomonadota</taxon>
        <taxon>Gammaproteobacteria</taxon>
        <taxon>Alteromonadales</taxon>
        <taxon>Colwelliaceae</taxon>
        <taxon>Litorilituus</taxon>
    </lineage>
</organism>
<evidence type="ECO:0000313" key="2">
    <source>
        <dbReference type="EMBL" id="TPH16393.1"/>
    </source>
</evidence>
<dbReference type="AlphaFoldDB" id="A0A502L322"/>
<keyword evidence="1" id="KW-0472">Membrane</keyword>
<dbReference type="Proteomes" id="UP000315303">
    <property type="component" value="Unassembled WGS sequence"/>
</dbReference>
<dbReference type="OrthoDB" id="798937at2"/>
<sequence length="408" mass="46404">MLDKSTVEFFQSDNKTNQIPYFDNRFRIDSELEEITLIFYRKKGSVPIILVRPDGSKLRVNSFDSEKVQWFDDRTFDMIKIKKPMPGPWQAIGDILPNSQILVVSDVTIKVEPLPNIVFSGETLKVQGSLFNGEKAIDSPNFKAVVNLDVNFYSTNNSSYDNFGADAIKVTSFRDDGRGLDEYANDSTFTGEFVLDFAAGEWQPVYLVKLPMATRELRQTPIMLLHTPVQVTVEQSTHEEKPHVLQLTIDNKHVDPESLVFQGKVTFPDRQVEPFSIMEGTGVTRQKEIEFTEPGLYRINISAFGKTTDRREFRLVIPEHTFNVKPDEINALVPDLSQSNGDNNVSLSFEQQQAAKEQELLAQEKALEEKQAQAEQNLLIIILGNVVIIILAISIFFGFRFMKKKRAK</sequence>
<proteinExistence type="predicted"/>
<reference evidence="2 3" key="1">
    <citation type="submission" date="2019-01" db="EMBL/GenBank/DDBJ databases">
        <title>Litorilituus lipolytica sp. nov., isolated from intertidal sand of the Yellow Sea in China.</title>
        <authorList>
            <person name="Liu A."/>
        </authorList>
    </citation>
    <scope>NUCLEOTIDE SEQUENCE [LARGE SCALE GENOMIC DNA]</scope>
    <source>
        <strain evidence="2 3">RZ04</strain>
    </source>
</reference>
<dbReference type="EMBL" id="SAWY01000013">
    <property type="protein sequence ID" value="TPH16393.1"/>
    <property type="molecule type" value="Genomic_DNA"/>
</dbReference>
<protein>
    <submittedName>
        <fullName evidence="2">TIGR03503 family protein</fullName>
    </submittedName>
</protein>
<keyword evidence="3" id="KW-1185">Reference proteome</keyword>
<keyword evidence="1" id="KW-1133">Transmembrane helix</keyword>
<accession>A0A502L322</accession>
<dbReference type="NCBIfam" id="TIGR03503">
    <property type="entry name" value="TIGR03503 family protein"/>
    <property type="match status" value="1"/>
</dbReference>
<comment type="caution">
    <text evidence="2">The sequence shown here is derived from an EMBL/GenBank/DDBJ whole genome shotgun (WGS) entry which is preliminary data.</text>
</comment>
<evidence type="ECO:0000313" key="3">
    <source>
        <dbReference type="Proteomes" id="UP000315303"/>
    </source>
</evidence>
<feature type="transmembrane region" description="Helical" evidence="1">
    <location>
        <begin position="378"/>
        <end position="399"/>
    </location>
</feature>
<keyword evidence="1" id="KW-0812">Transmembrane</keyword>
<name>A0A502L322_9GAMM</name>
<dbReference type="InterPro" id="IPR020010">
    <property type="entry name" value="CHP03503"/>
</dbReference>
<evidence type="ECO:0000256" key="1">
    <source>
        <dbReference type="SAM" id="Phobius"/>
    </source>
</evidence>
<gene>
    <name evidence="2" type="ORF">EPA86_06550</name>
</gene>